<dbReference type="SUPFAM" id="SSF88659">
    <property type="entry name" value="Sigma3 and sigma4 domains of RNA polymerase sigma factors"/>
    <property type="match status" value="1"/>
</dbReference>
<dbReference type="Pfam" id="PF04542">
    <property type="entry name" value="Sigma70_r2"/>
    <property type="match status" value="1"/>
</dbReference>
<dbReference type="InterPro" id="IPR013324">
    <property type="entry name" value="RNA_pol_sigma_r3/r4-like"/>
</dbReference>
<name>A0ABR7JN49_9FIRM</name>
<dbReference type="NCBIfam" id="TIGR02937">
    <property type="entry name" value="sigma70-ECF"/>
    <property type="match status" value="1"/>
</dbReference>
<dbReference type="InterPro" id="IPR014284">
    <property type="entry name" value="RNA_pol_sigma-70_dom"/>
</dbReference>
<dbReference type="Proteomes" id="UP000609849">
    <property type="component" value="Unassembled WGS sequence"/>
</dbReference>
<protein>
    <submittedName>
        <fullName evidence="7">Sigma-70 family RNA polymerase sigma factor</fullName>
    </submittedName>
</protein>
<accession>A0ABR7JN49</accession>
<keyword evidence="4" id="KW-0804">Transcription</keyword>
<feature type="domain" description="RNA polymerase sigma-70 region 4" evidence="6">
    <location>
        <begin position="134"/>
        <end position="165"/>
    </location>
</feature>
<dbReference type="SUPFAM" id="SSF88946">
    <property type="entry name" value="Sigma2 domain of RNA polymerase sigma factors"/>
    <property type="match status" value="1"/>
</dbReference>
<proteinExistence type="predicted"/>
<gene>
    <name evidence="7" type="ORF">H8923_06265</name>
</gene>
<evidence type="ECO:0000256" key="1">
    <source>
        <dbReference type="ARBA" id="ARBA00023015"/>
    </source>
</evidence>
<organism evidence="7 8">
    <name type="scientific">Romboutsia faecis</name>
    <dbReference type="NCBI Taxonomy" id="2764597"/>
    <lineage>
        <taxon>Bacteria</taxon>
        <taxon>Bacillati</taxon>
        <taxon>Bacillota</taxon>
        <taxon>Clostridia</taxon>
        <taxon>Peptostreptococcales</taxon>
        <taxon>Peptostreptococcaceae</taxon>
        <taxon>Romboutsia</taxon>
    </lineage>
</organism>
<dbReference type="RefSeq" id="WP_153972012.1">
    <property type="nucleotide sequence ID" value="NZ_JACRWE010000002.1"/>
</dbReference>
<dbReference type="Gene3D" id="1.10.10.10">
    <property type="entry name" value="Winged helix-like DNA-binding domain superfamily/Winged helix DNA-binding domain"/>
    <property type="match status" value="1"/>
</dbReference>
<evidence type="ECO:0000256" key="2">
    <source>
        <dbReference type="ARBA" id="ARBA00023082"/>
    </source>
</evidence>
<keyword evidence="1" id="KW-0805">Transcription regulation</keyword>
<dbReference type="Pfam" id="PF04545">
    <property type="entry name" value="Sigma70_r4"/>
    <property type="match status" value="1"/>
</dbReference>
<dbReference type="InterPro" id="IPR013325">
    <property type="entry name" value="RNA_pol_sigma_r2"/>
</dbReference>
<sequence length="198" mass="23237">MSKNTLFEENMKLVPFTANKYFKAFININKEFKEDLFQEGYIYLFKAANTYDERKGKFSTIAIKCIYGGMYNYINRYFNKHYNNGYMSLESKVYNDNTIKLEELIGYEENFSEVSDYYVSKIKKVKIKNIDKIVELAFLGYSQSEIGRILGISQEAVSSKIKRARVEISLQERLDCIICNLRNINHSRYIQGDPYGVI</sequence>
<evidence type="ECO:0000313" key="8">
    <source>
        <dbReference type="Proteomes" id="UP000609849"/>
    </source>
</evidence>
<evidence type="ECO:0000256" key="4">
    <source>
        <dbReference type="ARBA" id="ARBA00023163"/>
    </source>
</evidence>
<feature type="domain" description="RNA polymerase sigma-70 region 2" evidence="5">
    <location>
        <begin position="7"/>
        <end position="76"/>
    </location>
</feature>
<dbReference type="InterPro" id="IPR036388">
    <property type="entry name" value="WH-like_DNA-bd_sf"/>
</dbReference>
<keyword evidence="2" id="KW-0731">Sigma factor</keyword>
<dbReference type="EMBL" id="JACRWE010000002">
    <property type="protein sequence ID" value="MBC5996361.1"/>
    <property type="molecule type" value="Genomic_DNA"/>
</dbReference>
<reference evidence="7 8" key="1">
    <citation type="submission" date="2020-08" db="EMBL/GenBank/DDBJ databases">
        <authorList>
            <person name="Liu C."/>
            <person name="Sun Q."/>
        </authorList>
    </citation>
    <scope>NUCLEOTIDE SEQUENCE [LARGE SCALE GENOMIC DNA]</scope>
    <source>
        <strain evidence="7 8">NSJ-18</strain>
    </source>
</reference>
<evidence type="ECO:0000259" key="5">
    <source>
        <dbReference type="Pfam" id="PF04542"/>
    </source>
</evidence>
<dbReference type="PANTHER" id="PTHR30385:SF1">
    <property type="entry name" value="RNA POLYMERASE SIGMA-H FACTOR"/>
    <property type="match status" value="1"/>
</dbReference>
<dbReference type="InterPro" id="IPR007630">
    <property type="entry name" value="RNA_pol_sigma70_r4"/>
</dbReference>
<dbReference type="Gene3D" id="1.10.1740.10">
    <property type="match status" value="1"/>
</dbReference>
<evidence type="ECO:0000256" key="3">
    <source>
        <dbReference type="ARBA" id="ARBA00023125"/>
    </source>
</evidence>
<evidence type="ECO:0000259" key="6">
    <source>
        <dbReference type="Pfam" id="PF04545"/>
    </source>
</evidence>
<dbReference type="InterPro" id="IPR007627">
    <property type="entry name" value="RNA_pol_sigma70_r2"/>
</dbReference>
<evidence type="ECO:0000313" key="7">
    <source>
        <dbReference type="EMBL" id="MBC5996361.1"/>
    </source>
</evidence>
<dbReference type="PANTHER" id="PTHR30385">
    <property type="entry name" value="SIGMA FACTOR F FLAGELLAR"/>
    <property type="match status" value="1"/>
</dbReference>
<keyword evidence="3" id="KW-0238">DNA-binding</keyword>
<keyword evidence="8" id="KW-1185">Reference proteome</keyword>
<comment type="caution">
    <text evidence="7">The sequence shown here is derived from an EMBL/GenBank/DDBJ whole genome shotgun (WGS) entry which is preliminary data.</text>
</comment>